<organism evidence="1 2">
    <name type="scientific">Araneus ventricosus</name>
    <name type="common">Orbweaver spider</name>
    <name type="synonym">Epeira ventricosa</name>
    <dbReference type="NCBI Taxonomy" id="182803"/>
    <lineage>
        <taxon>Eukaryota</taxon>
        <taxon>Metazoa</taxon>
        <taxon>Ecdysozoa</taxon>
        <taxon>Arthropoda</taxon>
        <taxon>Chelicerata</taxon>
        <taxon>Arachnida</taxon>
        <taxon>Araneae</taxon>
        <taxon>Araneomorphae</taxon>
        <taxon>Entelegynae</taxon>
        <taxon>Araneoidea</taxon>
        <taxon>Araneidae</taxon>
        <taxon>Araneus</taxon>
    </lineage>
</organism>
<keyword evidence="2" id="KW-1185">Reference proteome</keyword>
<protein>
    <recommendedName>
        <fullName evidence="3">DUF4817 domain-containing protein</fullName>
    </recommendedName>
</protein>
<reference evidence="1 2" key="1">
    <citation type="journal article" date="2019" name="Sci. Rep.">
        <title>Orb-weaving spider Araneus ventricosus genome elucidates the spidroin gene catalogue.</title>
        <authorList>
            <person name="Kono N."/>
            <person name="Nakamura H."/>
            <person name="Ohtoshi R."/>
            <person name="Moran D.A.P."/>
            <person name="Shinohara A."/>
            <person name="Yoshida Y."/>
            <person name="Fujiwara M."/>
            <person name="Mori M."/>
            <person name="Tomita M."/>
            <person name="Arakawa K."/>
        </authorList>
    </citation>
    <scope>NUCLEOTIDE SEQUENCE [LARGE SCALE GENOMIC DNA]</scope>
</reference>
<accession>A0A4Y2IIT1</accession>
<evidence type="ECO:0008006" key="3">
    <source>
        <dbReference type="Google" id="ProtNLM"/>
    </source>
</evidence>
<dbReference type="EMBL" id="BGPR01002703">
    <property type="protein sequence ID" value="GBM77687.1"/>
    <property type="molecule type" value="Genomic_DNA"/>
</dbReference>
<dbReference type="Proteomes" id="UP000499080">
    <property type="component" value="Unassembled WGS sequence"/>
</dbReference>
<comment type="caution">
    <text evidence="1">The sequence shown here is derived from an EMBL/GenBank/DDBJ whole genome shotgun (WGS) entry which is preliminary data.</text>
</comment>
<gene>
    <name evidence="1" type="ORF">AVEN_22398_1</name>
</gene>
<evidence type="ECO:0000313" key="1">
    <source>
        <dbReference type="EMBL" id="GBM77687.1"/>
    </source>
</evidence>
<proteinExistence type="predicted"/>
<dbReference type="AlphaFoldDB" id="A0A4Y2IIT1"/>
<sequence>MITKFKVTGKLGLLQGRGRKPLLNETAEEVAVVERAHGSQYSSTSAQAVPCGLSLSWSTVRKIRRSFVKWYPYKIHVVQALNPAGPYKRTQFARFFVENFGVRQGAFYPRRSSEYPELSHMRCWKS</sequence>
<name>A0A4Y2IIT1_ARAVE</name>
<evidence type="ECO:0000313" key="2">
    <source>
        <dbReference type="Proteomes" id="UP000499080"/>
    </source>
</evidence>